<dbReference type="EMBL" id="WWBZ02000001">
    <property type="protein sequence ID" value="KAF4314260.1"/>
    <property type="molecule type" value="Genomic_DNA"/>
</dbReference>
<feature type="region of interest" description="Disordered" evidence="1">
    <location>
        <begin position="1"/>
        <end position="168"/>
    </location>
</feature>
<feature type="compositionally biased region" description="Polar residues" evidence="1">
    <location>
        <begin position="31"/>
        <end position="60"/>
    </location>
</feature>
<name>A0A8H4N9N4_9PEZI</name>
<accession>A0A8H4N9N4</accession>
<protein>
    <submittedName>
        <fullName evidence="2">Uncharacterized protein</fullName>
    </submittedName>
</protein>
<sequence length="358" mass="39847">MPDQNKPLHQPGNLLVPRCGGLLRRPGTAGSDGSASTEDTASTNSNTAPTRASGTSSTLSEKLAALDKLSITPAGGQQQCRNLKTPSPATPFLRPGPLGDRNDTSRQQPSRPKLPPASRSRPDLMASSWWRGNSTPVSAKDQPIRVKQPPGSLQNRLNGTKPAEDGRISPTKLTCVQRSAKVLVEDECTDRRFIFVRPIPEIDKEDKSAQGWHAHPALIIGRRGYKVLLLTITGWGTLGFDEKFRDAKHLVSYQKSFCLLGRTASAERRMSIPSHVPILEMEGADLFEKETFLDCRGVREVDLWEVEKYFQYGTTREAFLTEEAFEMVKNHLRMLAGCDDLQWDSHDQETIREWVKNC</sequence>
<evidence type="ECO:0000313" key="2">
    <source>
        <dbReference type="EMBL" id="KAF4314260.1"/>
    </source>
</evidence>
<organism evidence="2 3">
    <name type="scientific">Botryosphaeria dothidea</name>
    <dbReference type="NCBI Taxonomy" id="55169"/>
    <lineage>
        <taxon>Eukaryota</taxon>
        <taxon>Fungi</taxon>
        <taxon>Dikarya</taxon>
        <taxon>Ascomycota</taxon>
        <taxon>Pezizomycotina</taxon>
        <taxon>Dothideomycetes</taxon>
        <taxon>Dothideomycetes incertae sedis</taxon>
        <taxon>Botryosphaeriales</taxon>
        <taxon>Botryosphaeriaceae</taxon>
        <taxon>Botryosphaeria</taxon>
    </lineage>
</organism>
<comment type="caution">
    <text evidence="2">The sequence shown here is derived from an EMBL/GenBank/DDBJ whole genome shotgun (WGS) entry which is preliminary data.</text>
</comment>
<dbReference type="AlphaFoldDB" id="A0A8H4N9N4"/>
<gene>
    <name evidence="2" type="ORF">GTA08_BOTSDO01019</name>
</gene>
<evidence type="ECO:0000256" key="1">
    <source>
        <dbReference type="SAM" id="MobiDB-lite"/>
    </source>
</evidence>
<proteinExistence type="predicted"/>
<keyword evidence="3" id="KW-1185">Reference proteome</keyword>
<dbReference type="Proteomes" id="UP000572817">
    <property type="component" value="Unassembled WGS sequence"/>
</dbReference>
<feature type="compositionally biased region" description="Polar residues" evidence="1">
    <location>
        <begin position="75"/>
        <end position="87"/>
    </location>
</feature>
<dbReference type="OrthoDB" id="10637481at2759"/>
<evidence type="ECO:0000313" key="3">
    <source>
        <dbReference type="Proteomes" id="UP000572817"/>
    </source>
</evidence>
<reference evidence="2" key="1">
    <citation type="submission" date="2020-04" db="EMBL/GenBank/DDBJ databases">
        <title>Genome Assembly and Annotation of Botryosphaeria dothidea sdau 11-99, a Latent Pathogen of Apple Fruit Ring Rot in China.</title>
        <authorList>
            <person name="Yu C."/>
            <person name="Diao Y."/>
            <person name="Lu Q."/>
            <person name="Zhao J."/>
            <person name="Cui S."/>
            <person name="Peng C."/>
            <person name="He B."/>
            <person name="Liu H."/>
        </authorList>
    </citation>
    <scope>NUCLEOTIDE SEQUENCE [LARGE SCALE GENOMIC DNA]</scope>
    <source>
        <strain evidence="2">Sdau11-99</strain>
    </source>
</reference>